<keyword evidence="2" id="KW-1185">Reference proteome</keyword>
<gene>
    <name evidence="1" type="primary">TY3B-I_30</name>
    <name evidence="1" type="ORF">CEXT_150001</name>
</gene>
<comment type="caution">
    <text evidence="1">The sequence shown here is derived from an EMBL/GenBank/DDBJ whole genome shotgun (WGS) entry which is preliminary data.</text>
</comment>
<dbReference type="Gene3D" id="3.10.10.10">
    <property type="entry name" value="HIV Type 1 Reverse Transcriptase, subunit A, domain 1"/>
    <property type="match status" value="1"/>
</dbReference>
<evidence type="ECO:0000313" key="2">
    <source>
        <dbReference type="Proteomes" id="UP001054945"/>
    </source>
</evidence>
<organism evidence="1 2">
    <name type="scientific">Caerostris extrusa</name>
    <name type="common">Bark spider</name>
    <name type="synonym">Caerostris bankana</name>
    <dbReference type="NCBI Taxonomy" id="172846"/>
    <lineage>
        <taxon>Eukaryota</taxon>
        <taxon>Metazoa</taxon>
        <taxon>Ecdysozoa</taxon>
        <taxon>Arthropoda</taxon>
        <taxon>Chelicerata</taxon>
        <taxon>Arachnida</taxon>
        <taxon>Araneae</taxon>
        <taxon>Araneomorphae</taxon>
        <taxon>Entelegynae</taxon>
        <taxon>Araneoidea</taxon>
        <taxon>Araneidae</taxon>
        <taxon>Caerostris</taxon>
    </lineage>
</organism>
<dbReference type="EMBL" id="BPLR01010240">
    <property type="protein sequence ID" value="GIY37931.1"/>
    <property type="molecule type" value="Genomic_DNA"/>
</dbReference>
<dbReference type="InterPro" id="IPR043128">
    <property type="entry name" value="Rev_trsase/Diguanyl_cyclase"/>
</dbReference>
<keyword evidence="1" id="KW-0695">RNA-directed DNA polymerase</keyword>
<dbReference type="AlphaFoldDB" id="A0AAV4SY85"/>
<protein>
    <submittedName>
        <fullName evidence="1">Reverse transcriptase</fullName>
    </submittedName>
</protein>
<dbReference type="SUPFAM" id="SSF56672">
    <property type="entry name" value="DNA/RNA polymerases"/>
    <property type="match status" value="1"/>
</dbReference>
<name>A0AAV4SY85_CAEEX</name>
<accession>A0AAV4SY85</accession>
<dbReference type="Gene3D" id="3.30.70.270">
    <property type="match status" value="1"/>
</dbReference>
<keyword evidence="1" id="KW-0808">Transferase</keyword>
<dbReference type="Proteomes" id="UP001054945">
    <property type="component" value="Unassembled WGS sequence"/>
</dbReference>
<sequence>MSYTLREKMELDTLERQRNISIIETSDWFPYSDNSKLDGNICLCINYKIGVNESLVNVNYPIRRIDDILNNLSNSIYFCYLHLYKGYLHLQVV</sequence>
<proteinExistence type="predicted"/>
<dbReference type="GO" id="GO:0003964">
    <property type="term" value="F:RNA-directed DNA polymerase activity"/>
    <property type="evidence" value="ECO:0007669"/>
    <property type="project" value="UniProtKB-KW"/>
</dbReference>
<keyword evidence="1" id="KW-0548">Nucleotidyltransferase</keyword>
<dbReference type="InterPro" id="IPR043502">
    <property type="entry name" value="DNA/RNA_pol_sf"/>
</dbReference>
<reference evidence="1 2" key="1">
    <citation type="submission" date="2021-06" db="EMBL/GenBank/DDBJ databases">
        <title>Caerostris extrusa draft genome.</title>
        <authorList>
            <person name="Kono N."/>
            <person name="Arakawa K."/>
        </authorList>
    </citation>
    <scope>NUCLEOTIDE SEQUENCE [LARGE SCALE GENOMIC DNA]</scope>
</reference>
<evidence type="ECO:0000313" key="1">
    <source>
        <dbReference type="EMBL" id="GIY37931.1"/>
    </source>
</evidence>